<dbReference type="InterPro" id="IPR004843">
    <property type="entry name" value="Calcineurin-like_PHP"/>
</dbReference>
<feature type="non-terminal residue" evidence="11">
    <location>
        <position position="279"/>
    </location>
</feature>
<dbReference type="PIRSF" id="PIRSF000898">
    <property type="entry name" value="Acid_Ptase_5"/>
    <property type="match status" value="1"/>
</dbReference>
<dbReference type="CDD" id="cd07378">
    <property type="entry name" value="MPP_ACP5"/>
    <property type="match status" value="1"/>
</dbReference>
<dbReference type="InterPro" id="IPR024927">
    <property type="entry name" value="Acid_PPase"/>
</dbReference>
<dbReference type="PANTHER" id="PTHR10161">
    <property type="entry name" value="TARTRATE-RESISTANT ACID PHOSPHATASE TYPE 5"/>
    <property type="match status" value="1"/>
</dbReference>
<evidence type="ECO:0000256" key="5">
    <source>
        <dbReference type="ARBA" id="ARBA00022801"/>
    </source>
</evidence>
<dbReference type="Proteomes" id="UP000695022">
    <property type="component" value="Unplaced"/>
</dbReference>
<name>A0ABM1END9_PRICU</name>
<evidence type="ECO:0000313" key="11">
    <source>
        <dbReference type="RefSeq" id="XP_014673710.1"/>
    </source>
</evidence>
<accession>A0ABM1END9</accession>
<keyword evidence="5" id="KW-0378">Hydrolase</keyword>
<evidence type="ECO:0000256" key="3">
    <source>
        <dbReference type="ARBA" id="ARBA00015822"/>
    </source>
</evidence>
<evidence type="ECO:0000256" key="4">
    <source>
        <dbReference type="ARBA" id="ARBA00022729"/>
    </source>
</evidence>
<dbReference type="GeneID" id="106813967"/>
<evidence type="ECO:0000256" key="2">
    <source>
        <dbReference type="ARBA" id="ARBA00012646"/>
    </source>
</evidence>
<comment type="catalytic activity">
    <reaction evidence="1">
        <text>a phosphate monoester + H2O = an alcohol + phosphate</text>
        <dbReference type="Rhea" id="RHEA:15017"/>
        <dbReference type="ChEBI" id="CHEBI:15377"/>
        <dbReference type="ChEBI" id="CHEBI:30879"/>
        <dbReference type="ChEBI" id="CHEBI:43474"/>
        <dbReference type="ChEBI" id="CHEBI:67140"/>
        <dbReference type="EC" id="3.1.3.2"/>
    </reaction>
</comment>
<dbReference type="RefSeq" id="XP_014673710.1">
    <property type="nucleotide sequence ID" value="XM_014818224.1"/>
</dbReference>
<evidence type="ECO:0000256" key="7">
    <source>
        <dbReference type="ARBA" id="ARBA00031589"/>
    </source>
</evidence>
<dbReference type="InterPro" id="IPR051558">
    <property type="entry name" value="Metallophosphoesterase_PAP"/>
</dbReference>
<feature type="domain" description="Calcineurin-like phosphoesterase" evidence="9">
    <location>
        <begin position="38"/>
        <end position="254"/>
    </location>
</feature>
<feature type="signal peptide" evidence="8">
    <location>
        <begin position="1"/>
        <end position="25"/>
    </location>
</feature>
<gene>
    <name evidence="11" type="primary">LOC106813967</name>
</gene>
<proteinExistence type="predicted"/>
<evidence type="ECO:0000256" key="6">
    <source>
        <dbReference type="ARBA" id="ARBA00029999"/>
    </source>
</evidence>
<keyword evidence="4 8" id="KW-0732">Signal</keyword>
<evidence type="ECO:0000259" key="9">
    <source>
        <dbReference type="Pfam" id="PF00149"/>
    </source>
</evidence>
<reference evidence="11" key="1">
    <citation type="submission" date="2025-08" db="UniProtKB">
        <authorList>
            <consortium name="RefSeq"/>
        </authorList>
    </citation>
    <scope>IDENTIFICATION</scope>
</reference>
<dbReference type="SUPFAM" id="SSF56300">
    <property type="entry name" value="Metallo-dependent phosphatases"/>
    <property type="match status" value="1"/>
</dbReference>
<evidence type="ECO:0000313" key="10">
    <source>
        <dbReference type="Proteomes" id="UP000695022"/>
    </source>
</evidence>
<keyword evidence="10" id="KW-1185">Reference proteome</keyword>
<feature type="chain" id="PRO_5046528890" description="Tartrate-resistant acid phosphatase type 5" evidence="8">
    <location>
        <begin position="26"/>
        <end position="279"/>
    </location>
</feature>
<dbReference type="InterPro" id="IPR029052">
    <property type="entry name" value="Metallo-depent_PP-like"/>
</dbReference>
<dbReference type="Gene3D" id="3.60.21.10">
    <property type="match status" value="1"/>
</dbReference>
<dbReference type="EC" id="3.1.3.2" evidence="2"/>
<dbReference type="PANTHER" id="PTHR10161:SF14">
    <property type="entry name" value="TARTRATE-RESISTANT ACID PHOSPHATASE TYPE 5"/>
    <property type="match status" value="1"/>
</dbReference>
<protein>
    <recommendedName>
        <fullName evidence="3">Tartrate-resistant acid phosphatase type 5</fullName>
        <ecNumber evidence="2">3.1.3.2</ecNumber>
    </recommendedName>
    <alternativeName>
        <fullName evidence="7">Tartrate-resistant acid ATPase</fullName>
    </alternativeName>
    <alternativeName>
        <fullName evidence="6">Type 5 acid phosphatase</fullName>
    </alternativeName>
</protein>
<sequence>MMERLSFLNLLACCGILLTRASVESFTINNYQADHNSLRFFVIGDWGGLPQFPYRTFIETAVAGRLAKFADSLQIHFLLALGDNFYYDGVKNLHDPRFKETYEDVFTDPGLNLPWYLIAGNHDHNGNVSAQIAYTDKVKRWNFPDFYYNLTFAIPGSDARVDVVMLDTVQLCGNVDDFVDVRQPAGPPHVGSAEKQWAWLEKQLASSRAEYLLVAGHYPVYSIAKHGPTDCLVKRLQPMLYKYKVNAYLCGHDHNIQHLEYSQRNWTVNYFISGSANFV</sequence>
<evidence type="ECO:0000256" key="8">
    <source>
        <dbReference type="SAM" id="SignalP"/>
    </source>
</evidence>
<dbReference type="Pfam" id="PF00149">
    <property type="entry name" value="Metallophos"/>
    <property type="match status" value="1"/>
</dbReference>
<organism evidence="10 11">
    <name type="scientific">Priapulus caudatus</name>
    <name type="common">Priapulid worm</name>
    <dbReference type="NCBI Taxonomy" id="37621"/>
    <lineage>
        <taxon>Eukaryota</taxon>
        <taxon>Metazoa</taxon>
        <taxon>Ecdysozoa</taxon>
        <taxon>Scalidophora</taxon>
        <taxon>Priapulida</taxon>
        <taxon>Priapulimorpha</taxon>
        <taxon>Priapulimorphida</taxon>
        <taxon>Priapulidae</taxon>
        <taxon>Priapulus</taxon>
    </lineage>
</organism>
<evidence type="ECO:0000256" key="1">
    <source>
        <dbReference type="ARBA" id="ARBA00000032"/>
    </source>
</evidence>